<organism evidence="3 4">
    <name type="scientific">Diplodia corticola</name>
    <dbReference type="NCBI Taxonomy" id="236234"/>
    <lineage>
        <taxon>Eukaryota</taxon>
        <taxon>Fungi</taxon>
        <taxon>Dikarya</taxon>
        <taxon>Ascomycota</taxon>
        <taxon>Pezizomycotina</taxon>
        <taxon>Dothideomycetes</taxon>
        <taxon>Dothideomycetes incertae sedis</taxon>
        <taxon>Botryosphaeriales</taxon>
        <taxon>Botryosphaeriaceae</taxon>
        <taxon>Diplodia</taxon>
    </lineage>
</organism>
<dbReference type="Proteomes" id="UP000183809">
    <property type="component" value="Unassembled WGS sequence"/>
</dbReference>
<name>A0A1J9QUH8_9PEZI</name>
<protein>
    <submittedName>
        <fullName evidence="3">Nuclear pore complex protein</fullName>
    </submittedName>
</protein>
<evidence type="ECO:0000313" key="3">
    <source>
        <dbReference type="EMBL" id="OJD32096.1"/>
    </source>
</evidence>
<evidence type="ECO:0000313" key="4">
    <source>
        <dbReference type="Proteomes" id="UP000183809"/>
    </source>
</evidence>
<proteinExistence type="predicted"/>
<sequence length="543" mass="62576">MSAAADGCEEEASQAQPLTAEQRKYLEDVEERQKKFREWVKKKVGSAYLAGYEFNKPSEFILHLSDLCENITKERDEKARRGCLKWAKRSQSFAVEAKEFMEGVSPVLDVVRASAPPYGDIAIGTVFILLGVATRRNDLDARISTILGSFQDKLSSFRLFQQIYDGKVVKHHLTKELQRNILDTYIAFIDFAIKAAKFYLRSGFYRWTIATFKSGEFQKESDDLKTHVLRVKKASEALLHRNVAELTESQKELLRKNKNLQDGLDKLRNNNVYNRLTQFQRLLGLESWSLDHEKQCLSEYKTSFHRELNLGEKHTYQQVSGNDFEVLIRKAGAYHHWTASNQSAMIVLVGLNNEAIKARKMHCWISPLAWEAWTRLRDRGAMHAFHALSPNEENGQKRSLYETISIVLFQLLSSRLVQLADDKHDAQLRAAVQRFKDLPTTDHNQDKYIKALQEVCVEILGLFDRGETVYVVLDRIDLCWGPQSNRILELLADTMRLSKCVMKVLAVANPLGRSVERFDLERLSDRVGEQIQLIHKPLYQEHI</sequence>
<reference evidence="3 4" key="1">
    <citation type="submission" date="2016-10" db="EMBL/GenBank/DDBJ databases">
        <title>Proteomics and genomics reveal pathogen-plant mechanisms compatible with a hemibiotrophic lifestyle of Diplodia corticola.</title>
        <authorList>
            <person name="Fernandes I."/>
            <person name="De Jonge R."/>
            <person name="Van De Peer Y."/>
            <person name="Devreese B."/>
            <person name="Alves A."/>
            <person name="Esteves A.C."/>
        </authorList>
    </citation>
    <scope>NUCLEOTIDE SEQUENCE [LARGE SCALE GENOMIC DNA]</scope>
    <source>
        <strain evidence="3 4">CBS 112549</strain>
    </source>
</reference>
<dbReference type="STRING" id="236234.A0A1J9QUH8"/>
<dbReference type="Pfam" id="PF24809">
    <property type="entry name" value="DUF7708"/>
    <property type="match status" value="1"/>
</dbReference>
<dbReference type="InterPro" id="IPR056125">
    <property type="entry name" value="DUF7708"/>
</dbReference>
<feature type="coiled-coil region" evidence="1">
    <location>
        <begin position="243"/>
        <end position="270"/>
    </location>
</feature>
<comment type="caution">
    <text evidence="3">The sequence shown here is derived from an EMBL/GenBank/DDBJ whole genome shotgun (WGS) entry which is preliminary data.</text>
</comment>
<dbReference type="AlphaFoldDB" id="A0A1J9QUH8"/>
<dbReference type="GeneID" id="31016058"/>
<evidence type="ECO:0000256" key="1">
    <source>
        <dbReference type="SAM" id="Coils"/>
    </source>
</evidence>
<dbReference type="EMBL" id="MNUE01000041">
    <property type="protein sequence ID" value="OJD32096.1"/>
    <property type="molecule type" value="Genomic_DNA"/>
</dbReference>
<dbReference type="OrthoDB" id="5389929at2759"/>
<feature type="domain" description="DUF7708" evidence="2">
    <location>
        <begin position="103"/>
        <end position="239"/>
    </location>
</feature>
<keyword evidence="1" id="KW-0175">Coiled coil</keyword>
<dbReference type="RefSeq" id="XP_020128356.1">
    <property type="nucleotide sequence ID" value="XM_020275797.1"/>
</dbReference>
<evidence type="ECO:0000259" key="2">
    <source>
        <dbReference type="Pfam" id="PF24809"/>
    </source>
</evidence>
<accession>A0A1J9QUH8</accession>
<keyword evidence="4" id="KW-1185">Reference proteome</keyword>
<gene>
    <name evidence="3" type="ORF">BKCO1_4100036</name>
</gene>